<gene>
    <name evidence="2" type="ORF">IAC95_04060</name>
</gene>
<dbReference type="PANTHER" id="PTHR46832:SF1">
    <property type="entry name" value="5'-METHYLTHIOADENOSINE_S-ADENOSYLHOMOCYSTEINE NUCLEOSIDASE"/>
    <property type="match status" value="1"/>
</dbReference>
<dbReference type="GO" id="GO:0008782">
    <property type="term" value="F:adenosylhomocysteine nucleosidase activity"/>
    <property type="evidence" value="ECO:0007669"/>
    <property type="project" value="TreeGrafter"/>
</dbReference>
<proteinExistence type="predicted"/>
<dbReference type="AlphaFoldDB" id="A0A9D1J7V6"/>
<dbReference type="Gene3D" id="3.40.50.1580">
    <property type="entry name" value="Nucleoside phosphorylase domain"/>
    <property type="match status" value="1"/>
</dbReference>
<dbReference type="PANTHER" id="PTHR46832">
    <property type="entry name" value="5'-METHYLTHIOADENOSINE/S-ADENOSYLHOMOCYSTEINE NUCLEOSIDASE"/>
    <property type="match status" value="1"/>
</dbReference>
<reference evidence="2" key="2">
    <citation type="journal article" date="2021" name="PeerJ">
        <title>Extensive microbial diversity within the chicken gut microbiome revealed by metagenomics and culture.</title>
        <authorList>
            <person name="Gilroy R."/>
            <person name="Ravi A."/>
            <person name="Getino M."/>
            <person name="Pursley I."/>
            <person name="Horton D.L."/>
            <person name="Alikhan N.F."/>
            <person name="Baker D."/>
            <person name="Gharbi K."/>
            <person name="Hall N."/>
            <person name="Watson M."/>
            <person name="Adriaenssens E.M."/>
            <person name="Foster-Nyarko E."/>
            <person name="Jarju S."/>
            <person name="Secka A."/>
            <person name="Antonio M."/>
            <person name="Oren A."/>
            <person name="Chaudhuri R.R."/>
            <person name="La Ragione R."/>
            <person name="Hildebrand F."/>
            <person name="Pallen M.J."/>
        </authorList>
    </citation>
    <scope>NUCLEOTIDE SEQUENCE</scope>
    <source>
        <strain evidence="2">CHK121-14286</strain>
    </source>
</reference>
<dbReference type="GO" id="GO:0008930">
    <property type="term" value="F:methylthioadenosine nucleosidase activity"/>
    <property type="evidence" value="ECO:0007669"/>
    <property type="project" value="TreeGrafter"/>
</dbReference>
<reference evidence="2" key="1">
    <citation type="submission" date="2020-10" db="EMBL/GenBank/DDBJ databases">
        <authorList>
            <person name="Gilroy R."/>
        </authorList>
    </citation>
    <scope>NUCLEOTIDE SEQUENCE</scope>
    <source>
        <strain evidence="2">CHK121-14286</strain>
    </source>
</reference>
<evidence type="ECO:0000313" key="2">
    <source>
        <dbReference type="EMBL" id="HIR66034.1"/>
    </source>
</evidence>
<dbReference type="SUPFAM" id="SSF53167">
    <property type="entry name" value="Purine and uridine phosphorylases"/>
    <property type="match status" value="1"/>
</dbReference>
<dbReference type="InterPro" id="IPR000845">
    <property type="entry name" value="Nucleoside_phosphorylase_d"/>
</dbReference>
<dbReference type="Proteomes" id="UP000824200">
    <property type="component" value="Unassembled WGS sequence"/>
</dbReference>
<dbReference type="CDD" id="cd09008">
    <property type="entry name" value="MTAN"/>
    <property type="match status" value="1"/>
</dbReference>
<name>A0A9D1J7V6_9BACT</name>
<dbReference type="EMBL" id="DVHL01000035">
    <property type="protein sequence ID" value="HIR66034.1"/>
    <property type="molecule type" value="Genomic_DNA"/>
</dbReference>
<accession>A0A9D1J7V6</accession>
<dbReference type="GO" id="GO:0009116">
    <property type="term" value="P:nucleoside metabolic process"/>
    <property type="evidence" value="ECO:0007669"/>
    <property type="project" value="InterPro"/>
</dbReference>
<sequence length="223" mass="24402">MKLGIFTAMEKESRSFLQCAQEKIKVGRFDVFKLALGKHEAYLCCPPTVGEIAASAACQMLISHFGVQAIINFGVVGSLTHDVSVLSTVLVNSVVHYAMDTAQIDDVPVGRYLCFENIWVDCDAKLIQKALQVQNLPTVRCASADKFVVDVEEKSYLSKTFDAQICDMESAGVLFSCKFNNVPCLLIKCVSDSLVGGYGEYEQNAEKAAQGFFAFAQKLAELL</sequence>
<organism evidence="2 3">
    <name type="scientific">Candidatus Fimimonas gallinarum</name>
    <dbReference type="NCBI Taxonomy" id="2840821"/>
    <lineage>
        <taxon>Bacteria</taxon>
        <taxon>Pseudomonadati</taxon>
        <taxon>Myxococcota</taxon>
        <taxon>Myxococcia</taxon>
        <taxon>Myxococcales</taxon>
        <taxon>Cystobacterineae</taxon>
        <taxon>Myxococcaceae</taxon>
        <taxon>Myxococcaceae incertae sedis</taxon>
        <taxon>Candidatus Fimimonas</taxon>
    </lineage>
</organism>
<dbReference type="Pfam" id="PF01048">
    <property type="entry name" value="PNP_UDP_1"/>
    <property type="match status" value="1"/>
</dbReference>
<protein>
    <submittedName>
        <fullName evidence="2">5'-methylthioadenosine/S-adenosylhomocysteine nucleosidase</fullName>
    </submittedName>
</protein>
<dbReference type="GO" id="GO:0019284">
    <property type="term" value="P:L-methionine salvage from S-adenosylmethionine"/>
    <property type="evidence" value="ECO:0007669"/>
    <property type="project" value="TreeGrafter"/>
</dbReference>
<feature type="domain" description="Nucleoside phosphorylase" evidence="1">
    <location>
        <begin position="2"/>
        <end position="218"/>
    </location>
</feature>
<comment type="caution">
    <text evidence="2">The sequence shown here is derived from an EMBL/GenBank/DDBJ whole genome shotgun (WGS) entry which is preliminary data.</text>
</comment>
<dbReference type="InterPro" id="IPR035994">
    <property type="entry name" value="Nucleoside_phosphorylase_sf"/>
</dbReference>
<evidence type="ECO:0000313" key="3">
    <source>
        <dbReference type="Proteomes" id="UP000824200"/>
    </source>
</evidence>
<evidence type="ECO:0000259" key="1">
    <source>
        <dbReference type="Pfam" id="PF01048"/>
    </source>
</evidence>
<dbReference type="GO" id="GO:0005829">
    <property type="term" value="C:cytosol"/>
    <property type="evidence" value="ECO:0007669"/>
    <property type="project" value="TreeGrafter"/>
</dbReference>